<proteinExistence type="predicted"/>
<name>A0ABY6B7I1_9BURK</name>
<feature type="compositionally biased region" description="Basic and acidic residues" evidence="1">
    <location>
        <begin position="68"/>
        <end position="87"/>
    </location>
</feature>
<reference evidence="2" key="1">
    <citation type="submission" date="2022-10" db="EMBL/GenBank/DDBJ databases">
        <title>Characterization and whole genome sequencing of a new Roseateles species, isolated from fresh water.</title>
        <authorList>
            <person name="Guliayeva D.Y."/>
            <person name="Akhremchuk A.E."/>
            <person name="Sikolenko M.A."/>
            <person name="Valentovich L.N."/>
            <person name="Sidarenka A.V."/>
        </authorList>
    </citation>
    <scope>NUCLEOTIDE SEQUENCE</scope>
    <source>
        <strain evidence="2">BIM B-1768</strain>
    </source>
</reference>
<dbReference type="Proteomes" id="UP001064933">
    <property type="component" value="Chromosome"/>
</dbReference>
<evidence type="ECO:0000313" key="3">
    <source>
        <dbReference type="Proteomes" id="UP001064933"/>
    </source>
</evidence>
<protein>
    <submittedName>
        <fullName evidence="2">Zf-HC2 domain-containing protein</fullName>
    </submittedName>
</protein>
<evidence type="ECO:0000256" key="1">
    <source>
        <dbReference type="SAM" id="MobiDB-lite"/>
    </source>
</evidence>
<gene>
    <name evidence="2" type="ORF">N4261_10610</name>
</gene>
<accession>A0ABY6B7I1</accession>
<dbReference type="EMBL" id="CP104562">
    <property type="protein sequence ID" value="UXH80288.1"/>
    <property type="molecule type" value="Genomic_DNA"/>
</dbReference>
<feature type="region of interest" description="Disordered" evidence="1">
    <location>
        <begin position="61"/>
        <end position="87"/>
    </location>
</feature>
<sequence length="87" mass="10261">MRIRRTCKEVTFLLMQAQDQGPLPWWERLALTLHMTACDACPRVREQLNLMQRATARWRHYSGEDDAVDARDRPRQPPGDHSDERSD</sequence>
<keyword evidence="3" id="KW-1185">Reference proteome</keyword>
<dbReference type="RefSeq" id="WP_261760106.1">
    <property type="nucleotide sequence ID" value="NZ_CP104562.2"/>
</dbReference>
<evidence type="ECO:0000313" key="2">
    <source>
        <dbReference type="EMBL" id="UXH80288.1"/>
    </source>
</evidence>
<organism evidence="2 3">
    <name type="scientific">Roseateles amylovorans</name>
    <dbReference type="NCBI Taxonomy" id="2978473"/>
    <lineage>
        <taxon>Bacteria</taxon>
        <taxon>Pseudomonadati</taxon>
        <taxon>Pseudomonadota</taxon>
        <taxon>Betaproteobacteria</taxon>
        <taxon>Burkholderiales</taxon>
        <taxon>Sphaerotilaceae</taxon>
        <taxon>Roseateles</taxon>
    </lineage>
</organism>